<reference evidence="4" key="1">
    <citation type="journal article" date="2019" name="Int. J. Syst. Evol. Microbiol.">
        <title>The Global Catalogue of Microorganisms (GCM) 10K type strain sequencing project: providing services to taxonomists for standard genome sequencing and annotation.</title>
        <authorList>
            <consortium name="The Broad Institute Genomics Platform"/>
            <consortium name="The Broad Institute Genome Sequencing Center for Infectious Disease"/>
            <person name="Wu L."/>
            <person name="Ma J."/>
        </authorList>
    </citation>
    <scope>NUCLEOTIDE SEQUENCE [LARGE SCALE GENOMIC DNA]</scope>
    <source>
        <strain evidence="4">ZS-22-S1</strain>
    </source>
</reference>
<feature type="compositionally biased region" description="Basic and acidic residues" evidence="1">
    <location>
        <begin position="26"/>
        <end position="35"/>
    </location>
</feature>
<dbReference type="RefSeq" id="WP_378055534.1">
    <property type="nucleotide sequence ID" value="NZ_JBHSIS010000003.1"/>
</dbReference>
<keyword evidence="2" id="KW-1133">Transmembrane helix</keyword>
<keyword evidence="4" id="KW-1185">Reference proteome</keyword>
<evidence type="ECO:0000313" key="4">
    <source>
        <dbReference type="Proteomes" id="UP001595859"/>
    </source>
</evidence>
<feature type="region of interest" description="Disordered" evidence="1">
    <location>
        <begin position="1"/>
        <end position="37"/>
    </location>
</feature>
<feature type="transmembrane region" description="Helical" evidence="2">
    <location>
        <begin position="47"/>
        <end position="65"/>
    </location>
</feature>
<name>A0ABV9RY60_9PSEU</name>
<sequence>MPDQHSDQHGDEQPGGQDWIPLDQNPHADDKRDVLDPAGEETPFKRLIFIGLAIGVLVVALVIWLI</sequence>
<organism evidence="3 4">
    <name type="scientific">Actinophytocola glycyrrhizae</name>
    <dbReference type="NCBI Taxonomy" id="2044873"/>
    <lineage>
        <taxon>Bacteria</taxon>
        <taxon>Bacillati</taxon>
        <taxon>Actinomycetota</taxon>
        <taxon>Actinomycetes</taxon>
        <taxon>Pseudonocardiales</taxon>
        <taxon>Pseudonocardiaceae</taxon>
    </lineage>
</organism>
<dbReference type="EMBL" id="JBHSIS010000003">
    <property type="protein sequence ID" value="MFC4853588.1"/>
    <property type="molecule type" value="Genomic_DNA"/>
</dbReference>
<accession>A0ABV9RY60</accession>
<proteinExistence type="predicted"/>
<dbReference type="Proteomes" id="UP001595859">
    <property type="component" value="Unassembled WGS sequence"/>
</dbReference>
<keyword evidence="2" id="KW-0472">Membrane</keyword>
<evidence type="ECO:0000313" key="3">
    <source>
        <dbReference type="EMBL" id="MFC4853588.1"/>
    </source>
</evidence>
<keyword evidence="2" id="KW-0812">Transmembrane</keyword>
<comment type="caution">
    <text evidence="3">The sequence shown here is derived from an EMBL/GenBank/DDBJ whole genome shotgun (WGS) entry which is preliminary data.</text>
</comment>
<gene>
    <name evidence="3" type="ORF">ACFPCV_08720</name>
</gene>
<evidence type="ECO:0000256" key="2">
    <source>
        <dbReference type="SAM" id="Phobius"/>
    </source>
</evidence>
<feature type="compositionally biased region" description="Basic and acidic residues" evidence="1">
    <location>
        <begin position="1"/>
        <end position="12"/>
    </location>
</feature>
<protein>
    <submittedName>
        <fullName evidence="3">Uncharacterized protein</fullName>
    </submittedName>
</protein>
<evidence type="ECO:0000256" key="1">
    <source>
        <dbReference type="SAM" id="MobiDB-lite"/>
    </source>
</evidence>